<dbReference type="Proteomes" id="UP000823674">
    <property type="component" value="Chromosome A04"/>
</dbReference>
<evidence type="ECO:0000256" key="1">
    <source>
        <dbReference type="SAM" id="MobiDB-lite"/>
    </source>
</evidence>
<organism evidence="2 3">
    <name type="scientific">Brassica rapa subsp. trilocularis</name>
    <dbReference type="NCBI Taxonomy" id="1813537"/>
    <lineage>
        <taxon>Eukaryota</taxon>
        <taxon>Viridiplantae</taxon>
        <taxon>Streptophyta</taxon>
        <taxon>Embryophyta</taxon>
        <taxon>Tracheophyta</taxon>
        <taxon>Spermatophyta</taxon>
        <taxon>Magnoliopsida</taxon>
        <taxon>eudicotyledons</taxon>
        <taxon>Gunneridae</taxon>
        <taxon>Pentapetalae</taxon>
        <taxon>rosids</taxon>
        <taxon>malvids</taxon>
        <taxon>Brassicales</taxon>
        <taxon>Brassicaceae</taxon>
        <taxon>Brassiceae</taxon>
        <taxon>Brassica</taxon>
    </lineage>
</organism>
<reference evidence="2 3" key="1">
    <citation type="submission" date="2021-03" db="EMBL/GenBank/DDBJ databases">
        <authorList>
            <person name="King G.J."/>
            <person name="Bancroft I."/>
            <person name="Baten A."/>
            <person name="Bloomfield J."/>
            <person name="Borpatragohain P."/>
            <person name="He Z."/>
            <person name="Irish N."/>
            <person name="Irwin J."/>
            <person name="Liu K."/>
            <person name="Mauleon R.P."/>
            <person name="Moore J."/>
            <person name="Morris R."/>
            <person name="Ostergaard L."/>
            <person name="Wang B."/>
            <person name="Wells R."/>
        </authorList>
    </citation>
    <scope>NUCLEOTIDE SEQUENCE [LARGE SCALE GENOMIC DNA]</scope>
    <source>
        <strain evidence="2">R-o-18</strain>
        <tissue evidence="2">Leaf</tissue>
    </source>
</reference>
<comment type="caution">
    <text evidence="2">The sequence shown here is derived from an EMBL/GenBank/DDBJ whole genome shotgun (WGS) entry which is preliminary data.</text>
</comment>
<protein>
    <submittedName>
        <fullName evidence="2">Uncharacterized protein</fullName>
    </submittedName>
</protein>
<feature type="compositionally biased region" description="Basic and acidic residues" evidence="1">
    <location>
        <begin position="32"/>
        <end position="44"/>
    </location>
</feature>
<sequence length="59" mass="6726">MDDLLLELRQDGGRRERQQSEDRKLLGGFRGSGDRTHAHAPGDHRTRRSIYFSSLSSLS</sequence>
<name>A0ABQ7MN65_BRACM</name>
<dbReference type="EMBL" id="JADBGQ010000004">
    <property type="protein sequence ID" value="KAG5400174.1"/>
    <property type="molecule type" value="Genomic_DNA"/>
</dbReference>
<gene>
    <name evidence="2" type="primary">A04g502150.1_BraROA</name>
    <name evidence="2" type="ORF">IGI04_014781</name>
</gene>
<proteinExistence type="predicted"/>
<keyword evidence="3" id="KW-1185">Reference proteome</keyword>
<evidence type="ECO:0000313" key="3">
    <source>
        <dbReference type="Proteomes" id="UP000823674"/>
    </source>
</evidence>
<evidence type="ECO:0000313" key="2">
    <source>
        <dbReference type="EMBL" id="KAG5400174.1"/>
    </source>
</evidence>
<accession>A0ABQ7MN65</accession>
<feature type="compositionally biased region" description="Basic and acidic residues" evidence="1">
    <location>
        <begin position="1"/>
        <end position="25"/>
    </location>
</feature>
<feature type="region of interest" description="Disordered" evidence="1">
    <location>
        <begin position="1"/>
        <end position="59"/>
    </location>
</feature>